<keyword evidence="2" id="KW-0548">Nucleotidyltransferase</keyword>
<dbReference type="InterPro" id="IPR000594">
    <property type="entry name" value="ThiF_NAD_FAD-bd"/>
</dbReference>
<evidence type="ECO:0000259" key="1">
    <source>
        <dbReference type="Pfam" id="PF00899"/>
    </source>
</evidence>
<dbReference type="InterPro" id="IPR035985">
    <property type="entry name" value="Ubiquitin-activating_enz"/>
</dbReference>
<accession>A0ABT3X5B8</accession>
<dbReference type="PANTHER" id="PTHR10953">
    <property type="entry name" value="UBIQUITIN-ACTIVATING ENZYME E1"/>
    <property type="match status" value="1"/>
</dbReference>
<dbReference type="Proteomes" id="UP001208017">
    <property type="component" value="Unassembled WGS sequence"/>
</dbReference>
<dbReference type="Pfam" id="PF00899">
    <property type="entry name" value="ThiF"/>
    <property type="match status" value="1"/>
</dbReference>
<keyword evidence="2" id="KW-0808">Transferase</keyword>
<evidence type="ECO:0000313" key="3">
    <source>
        <dbReference type="Proteomes" id="UP001208017"/>
    </source>
</evidence>
<keyword evidence="3" id="KW-1185">Reference proteome</keyword>
<dbReference type="CDD" id="cd00757">
    <property type="entry name" value="ThiF_MoeB_HesA_family"/>
    <property type="match status" value="1"/>
</dbReference>
<reference evidence="2 3" key="1">
    <citation type="submission" date="2022-11" db="EMBL/GenBank/DDBJ databases">
        <title>Study of microbial diversity in lake waters.</title>
        <authorList>
            <person name="Zhang J."/>
        </authorList>
    </citation>
    <scope>NUCLEOTIDE SEQUENCE [LARGE SCALE GENOMIC DNA]</scope>
    <source>
        <strain evidence="2 3">DT12</strain>
    </source>
</reference>
<feature type="domain" description="THIF-type NAD/FAD binding fold" evidence="1">
    <location>
        <begin position="124"/>
        <end position="362"/>
    </location>
</feature>
<dbReference type="RefSeq" id="WP_267152879.1">
    <property type="nucleotide sequence ID" value="NZ_JAPMLT010000011.1"/>
</dbReference>
<dbReference type="PANTHER" id="PTHR10953:SF102">
    <property type="entry name" value="ADENYLYLTRANSFERASE AND SULFURTRANSFERASE MOCS3"/>
    <property type="match status" value="1"/>
</dbReference>
<dbReference type="InterPro" id="IPR045886">
    <property type="entry name" value="ThiF/MoeB/HesA"/>
</dbReference>
<protein>
    <submittedName>
        <fullName evidence="2">ThiF family adenylyltransferase</fullName>
    </submittedName>
</protein>
<sequence>MERRPIFKNIHPVYEVQPGLLRLGELVGTAVELDDPNGSIEQMIRMMDGTRTGADLHQALLADYPELTRAEVEGALEALHELGFLYDQCLEEQVTLTAEERARYKGNLNLFAHYANFSQSPGMIQERLKNAKVTVLGMGAFGSSLLFQLAGLGVGQVRIVDFDTVEMSNLNRQMLFSEPDLGRLKIDVAKEFMARFNSTMQIETVELEIRSSADVERVIAGSDLVIQAADQPFFILMQWVNKAVVKHNIPLVGGGIQLSGGTMYAVLPGRSGCMDCMLLRRTDEAEDYPEIVERFLQSRYIPPNSATAPTLMQITSHIGMEALRILTGIGEVLTAGKLMHYDFMTWQQEVMTDFERDEDRCPTCGQGDPNHPVFRIAQNSDFSGRPVVPR</sequence>
<gene>
    <name evidence="2" type="ORF">OS242_16830</name>
</gene>
<name>A0ABT3X5B8_9BACL</name>
<comment type="caution">
    <text evidence="2">The sequence shown here is derived from an EMBL/GenBank/DDBJ whole genome shotgun (WGS) entry which is preliminary data.</text>
</comment>
<proteinExistence type="predicted"/>
<dbReference type="EMBL" id="JAPMLT010000011">
    <property type="protein sequence ID" value="MCX7571616.1"/>
    <property type="molecule type" value="Genomic_DNA"/>
</dbReference>
<dbReference type="SUPFAM" id="SSF69572">
    <property type="entry name" value="Activating enzymes of the ubiquitin-like proteins"/>
    <property type="match status" value="1"/>
</dbReference>
<organism evidence="2 3">
    <name type="scientific">Tumebacillus lacus</name>
    <dbReference type="NCBI Taxonomy" id="2995335"/>
    <lineage>
        <taxon>Bacteria</taxon>
        <taxon>Bacillati</taxon>
        <taxon>Bacillota</taxon>
        <taxon>Bacilli</taxon>
        <taxon>Bacillales</taxon>
        <taxon>Alicyclobacillaceae</taxon>
        <taxon>Tumebacillus</taxon>
    </lineage>
</organism>
<dbReference type="Gene3D" id="3.40.50.720">
    <property type="entry name" value="NAD(P)-binding Rossmann-like Domain"/>
    <property type="match status" value="1"/>
</dbReference>
<dbReference type="GO" id="GO:0016779">
    <property type="term" value="F:nucleotidyltransferase activity"/>
    <property type="evidence" value="ECO:0007669"/>
    <property type="project" value="UniProtKB-KW"/>
</dbReference>
<evidence type="ECO:0000313" key="2">
    <source>
        <dbReference type="EMBL" id="MCX7571616.1"/>
    </source>
</evidence>